<comment type="caution">
    <text evidence="3">The sequence shown here is derived from an EMBL/GenBank/DDBJ whole genome shotgun (WGS) entry which is preliminary data.</text>
</comment>
<gene>
    <name evidence="3" type="ORF">RRF57_011253</name>
</gene>
<evidence type="ECO:0000313" key="4">
    <source>
        <dbReference type="Proteomes" id="UP001305414"/>
    </source>
</evidence>
<dbReference type="InterPro" id="IPR025676">
    <property type="entry name" value="Clr5_dom"/>
</dbReference>
<feature type="region of interest" description="Disordered" evidence="1">
    <location>
        <begin position="215"/>
        <end position="240"/>
    </location>
</feature>
<keyword evidence="4" id="KW-1185">Reference proteome</keyword>
<evidence type="ECO:0000259" key="2">
    <source>
        <dbReference type="Pfam" id="PF14420"/>
    </source>
</evidence>
<dbReference type="AlphaFoldDB" id="A0AAN7ZD06"/>
<feature type="domain" description="Clr5" evidence="2">
    <location>
        <begin position="70"/>
        <end position="121"/>
    </location>
</feature>
<protein>
    <recommendedName>
        <fullName evidence="2">Clr5 domain-containing protein</fullName>
    </recommendedName>
</protein>
<dbReference type="PANTHER" id="PTHR38788:SF3">
    <property type="entry name" value="CLR5 DOMAIN-CONTAINING PROTEIN"/>
    <property type="match status" value="1"/>
</dbReference>
<dbReference type="EMBL" id="JAWHQM010000054">
    <property type="protein sequence ID" value="KAK5635541.1"/>
    <property type="molecule type" value="Genomic_DNA"/>
</dbReference>
<organism evidence="3 4">
    <name type="scientific">Xylaria bambusicola</name>
    <dbReference type="NCBI Taxonomy" id="326684"/>
    <lineage>
        <taxon>Eukaryota</taxon>
        <taxon>Fungi</taxon>
        <taxon>Dikarya</taxon>
        <taxon>Ascomycota</taxon>
        <taxon>Pezizomycotina</taxon>
        <taxon>Sordariomycetes</taxon>
        <taxon>Xylariomycetidae</taxon>
        <taxon>Xylariales</taxon>
        <taxon>Xylariaceae</taxon>
        <taxon>Xylaria</taxon>
    </lineage>
</organism>
<evidence type="ECO:0000313" key="3">
    <source>
        <dbReference type="EMBL" id="KAK5635541.1"/>
    </source>
</evidence>
<reference evidence="3 4" key="1">
    <citation type="submission" date="2023-10" db="EMBL/GenBank/DDBJ databases">
        <title>Draft genome sequence of Xylaria bambusicola isolate GMP-LS, the root and basal stem rot pathogen of sugarcane in Indonesia.</title>
        <authorList>
            <person name="Selvaraj P."/>
            <person name="Muralishankar V."/>
            <person name="Muruganantham S."/>
            <person name="Sp S."/>
            <person name="Haryani S."/>
            <person name="Lau K.J.X."/>
            <person name="Naqvi N.I."/>
        </authorList>
    </citation>
    <scope>NUCLEOTIDE SEQUENCE [LARGE SCALE GENOMIC DNA]</scope>
    <source>
        <strain evidence="3">GMP-LS</strain>
    </source>
</reference>
<proteinExistence type="predicted"/>
<sequence>MKQLVIGGCPFVATVKDMPPQTGLRASVGVCDKTDEQLQLSAGLGISSTQVMETSEAGNPELFLHVSFGQRWEYHKSTIYDLYITQGRSIEDVAAVMKGVYSFDANVRQFKYHLKKWDFTKAVPKAAKDKVVKAIGKRLREGKSVGTVRYKGENIDKKRIRRYLRHESRLNQDWKLITVVFGTWNLPYLALKASLSVQQHPSPFGGDWSTPREISFSSPQASAGGPSPGHASSPANAQTPTTMAIRAKAREDRAKFLIQGRGDELLKDLSRSEKRIAATWLYELWFFAFTTSKYWGRGPRHWTPDLLRFRHFQDMLTAPNSPGDMMDLDQSAEGDNEPTSLCSWSIHCWLPCYERNRSPSPEEEDDIEIGGDPQRWPRWSRVPKSDEFRKYFREGLQLNSFSTLEIRDVPLATSKVAIAASNSPEMLQVESIGFAIIARNVELLEDLLNEDYPRKLNLSSLFPYHLAANYLDGAEACCSMLDSLVSGLGGTNLISKLYVNDYGHTVLDSLMITIMKSHTMFTPSIVDERFRKTQRFTAEDVDICGRWDADSFCVRQNNAKGSPCIPKAWKHPFCHTSAQAVCHAAIVVFGRPYSPDINTRSGIFTKSCSKCHRRLEPGPLHTLIITAYHLAQGGFEGETLFGVLACLVCLLTLGADPTLQTEMSVDELLGTSDGRKCYHGRLDPVELAEQVPEMIRASWLDDVQVGWQTLLAVLRFAQRERGRNRSIFFDRQRLETYFDFDGAGEVDQDGNFEQDVLHHHGGQDSAMETDDGDEVEGWCRHGKHYIDNFYCGSKKLGTLWAAVQTEMLTYRRLQGEEAWLSARFSMKTVQDGANSGDGFSSLTFVELEMMKPWCVCGRFQDARTSAIPTMEEACSFYFSNMEDWERSNYLRTPYMEGELDSGLDLNLDSDVESSI</sequence>
<feature type="compositionally biased region" description="Low complexity" evidence="1">
    <location>
        <begin position="215"/>
        <end position="235"/>
    </location>
</feature>
<dbReference type="PANTHER" id="PTHR38788">
    <property type="entry name" value="CLR5 DOMAIN-CONTAINING PROTEIN"/>
    <property type="match status" value="1"/>
</dbReference>
<accession>A0AAN7ZD06</accession>
<evidence type="ECO:0000256" key="1">
    <source>
        <dbReference type="SAM" id="MobiDB-lite"/>
    </source>
</evidence>
<dbReference type="Pfam" id="PF14420">
    <property type="entry name" value="Clr5"/>
    <property type="match status" value="1"/>
</dbReference>
<name>A0AAN7ZD06_9PEZI</name>
<dbReference type="Proteomes" id="UP001305414">
    <property type="component" value="Unassembled WGS sequence"/>
</dbReference>